<gene>
    <name evidence="2" type="ORF">AC478_01860</name>
</gene>
<dbReference type="PANTHER" id="PTHR37694">
    <property type="entry name" value="SLR8022 PROTEIN"/>
    <property type="match status" value="1"/>
</dbReference>
<sequence>MNNGNSNAKKLIAQAVNMTGLIEYQAGSVVSRTIIDKKAGTVTMFAFDVDQGLSEHTAPYDAIVYILDGKADIVISGKPVRLKKGELTIMPANEPHALTAVTKFKMLLTMIRSQL</sequence>
<evidence type="ECO:0000313" key="3">
    <source>
        <dbReference type="Proteomes" id="UP000054016"/>
    </source>
</evidence>
<dbReference type="InterPro" id="IPR011051">
    <property type="entry name" value="RmlC_Cupin_sf"/>
</dbReference>
<name>A0A0M0BTU3_9ARCH</name>
<dbReference type="Gene3D" id="2.60.120.10">
    <property type="entry name" value="Jelly Rolls"/>
    <property type="match status" value="1"/>
</dbReference>
<reference evidence="3" key="1">
    <citation type="submission" date="2015-06" db="EMBL/GenBank/DDBJ databases">
        <title>New insights into the roles of widespread benthic archaea in carbon and nitrogen cycling.</title>
        <authorList>
            <person name="Lazar C.S."/>
            <person name="Baker B.J."/>
            <person name="Seitz K.W."/>
            <person name="Hyde A.S."/>
            <person name="Dick G.J."/>
            <person name="Hinrichs K.-U."/>
            <person name="Teske A.P."/>
        </authorList>
    </citation>
    <scope>NUCLEOTIDE SEQUENCE [LARGE SCALE GENOMIC DNA]</scope>
</reference>
<dbReference type="InterPro" id="IPR013096">
    <property type="entry name" value="Cupin_2"/>
</dbReference>
<dbReference type="CDD" id="cd02230">
    <property type="entry name" value="cupin_HP0902-like"/>
    <property type="match status" value="1"/>
</dbReference>
<proteinExistence type="predicted"/>
<organism evidence="2 3">
    <name type="scientific">miscellaneous Crenarchaeota group-1 archaeon SG8-32-3</name>
    <dbReference type="NCBI Taxonomy" id="1685125"/>
    <lineage>
        <taxon>Archaea</taxon>
        <taxon>Candidatus Bathyarchaeota</taxon>
        <taxon>MCG-1</taxon>
    </lineage>
</organism>
<accession>A0A0M0BTU3</accession>
<dbReference type="PANTHER" id="PTHR37694:SF1">
    <property type="entry name" value="SLR8022 PROTEIN"/>
    <property type="match status" value="1"/>
</dbReference>
<protein>
    <submittedName>
        <fullName evidence="2">Cupin</fullName>
    </submittedName>
</protein>
<evidence type="ECO:0000259" key="1">
    <source>
        <dbReference type="Pfam" id="PF07883"/>
    </source>
</evidence>
<dbReference type="SUPFAM" id="SSF51182">
    <property type="entry name" value="RmlC-like cupins"/>
    <property type="match status" value="1"/>
</dbReference>
<evidence type="ECO:0000313" key="2">
    <source>
        <dbReference type="EMBL" id="KON31889.1"/>
    </source>
</evidence>
<dbReference type="PATRIC" id="fig|1685125.3.peg.418"/>
<feature type="domain" description="Cupin type-2" evidence="1">
    <location>
        <begin position="51"/>
        <end position="109"/>
    </location>
</feature>
<dbReference type="Pfam" id="PF07883">
    <property type="entry name" value="Cupin_2"/>
    <property type="match status" value="1"/>
</dbReference>
<dbReference type="EMBL" id="LFWV01000020">
    <property type="protein sequence ID" value="KON31889.1"/>
    <property type="molecule type" value="Genomic_DNA"/>
</dbReference>
<dbReference type="AlphaFoldDB" id="A0A0M0BTU3"/>
<comment type="caution">
    <text evidence="2">The sequence shown here is derived from an EMBL/GenBank/DDBJ whole genome shotgun (WGS) entry which is preliminary data.</text>
</comment>
<dbReference type="Proteomes" id="UP000054016">
    <property type="component" value="Unassembled WGS sequence"/>
</dbReference>
<dbReference type="InterPro" id="IPR014710">
    <property type="entry name" value="RmlC-like_jellyroll"/>
</dbReference>